<keyword evidence="5" id="KW-1133">Transmembrane helix</keyword>
<keyword evidence="2" id="KW-0645">Protease</keyword>
<dbReference type="GO" id="GO:0008234">
    <property type="term" value="F:cysteine-type peptidase activity"/>
    <property type="evidence" value="ECO:0007669"/>
    <property type="project" value="UniProtKB-KW"/>
</dbReference>
<gene>
    <name evidence="7" type="primary">ripA</name>
    <name evidence="7" type="ORF">AN619_26990</name>
</gene>
<evidence type="ECO:0000259" key="6">
    <source>
        <dbReference type="PROSITE" id="PS51935"/>
    </source>
</evidence>
<dbReference type="STRING" id="520762.AN619_26990"/>
<evidence type="ECO:0000256" key="1">
    <source>
        <dbReference type="ARBA" id="ARBA00007074"/>
    </source>
</evidence>
<dbReference type="RefSeq" id="WP_068557794.1">
    <property type="nucleotide sequence ID" value="NZ_LOEE01000069.1"/>
</dbReference>
<feature type="transmembrane region" description="Helical" evidence="5">
    <location>
        <begin position="47"/>
        <end position="75"/>
    </location>
</feature>
<dbReference type="PROSITE" id="PS51935">
    <property type="entry name" value="NLPC_P60"/>
    <property type="match status" value="1"/>
</dbReference>
<dbReference type="PANTHER" id="PTHR47053:SF1">
    <property type="entry name" value="MUREIN DD-ENDOPEPTIDASE MEPH-RELATED"/>
    <property type="match status" value="1"/>
</dbReference>
<dbReference type="Pfam" id="PF00877">
    <property type="entry name" value="NLPC_P60"/>
    <property type="match status" value="1"/>
</dbReference>
<keyword evidence="3 7" id="KW-0378">Hydrolase</keyword>
<dbReference type="SUPFAM" id="SSF54001">
    <property type="entry name" value="Cysteine proteinases"/>
    <property type="match status" value="1"/>
</dbReference>
<evidence type="ECO:0000313" key="7">
    <source>
        <dbReference type="EMBL" id="KXG73994.1"/>
    </source>
</evidence>
<dbReference type="OrthoDB" id="1734240at2"/>
<dbReference type="InterPro" id="IPR000064">
    <property type="entry name" value="NLP_P60_dom"/>
</dbReference>
<keyword evidence="4" id="KW-0788">Thiol protease</keyword>
<comment type="caution">
    <text evidence="7">The sequence shown here is derived from an EMBL/GenBank/DDBJ whole genome shotgun (WGS) entry which is preliminary data.</text>
</comment>
<dbReference type="InterPro" id="IPR051202">
    <property type="entry name" value="Peptidase_C40"/>
</dbReference>
<evidence type="ECO:0000256" key="3">
    <source>
        <dbReference type="ARBA" id="ARBA00022801"/>
    </source>
</evidence>
<evidence type="ECO:0000256" key="4">
    <source>
        <dbReference type="ARBA" id="ARBA00022807"/>
    </source>
</evidence>
<protein>
    <submittedName>
        <fullName evidence="7">Peptidoglycan endopeptidase RipA</fullName>
        <ecNumber evidence="7">3.4.-.-</ecNumber>
    </submittedName>
</protein>
<dbReference type="EC" id="3.4.-.-" evidence="7"/>
<dbReference type="GO" id="GO:0006508">
    <property type="term" value="P:proteolysis"/>
    <property type="evidence" value="ECO:0007669"/>
    <property type="project" value="UniProtKB-KW"/>
</dbReference>
<dbReference type="InterPro" id="IPR038765">
    <property type="entry name" value="Papain-like_cys_pep_sf"/>
</dbReference>
<comment type="similarity">
    <text evidence="1">Belongs to the peptidase C40 family.</text>
</comment>
<organism evidence="7 8">
    <name type="scientific">Thermotalea metallivorans</name>
    <dbReference type="NCBI Taxonomy" id="520762"/>
    <lineage>
        <taxon>Bacteria</taxon>
        <taxon>Bacillati</taxon>
        <taxon>Bacillota</taxon>
        <taxon>Clostridia</taxon>
        <taxon>Peptostreptococcales</taxon>
        <taxon>Thermotaleaceae</taxon>
        <taxon>Thermotalea</taxon>
    </lineage>
</organism>
<dbReference type="Proteomes" id="UP000070456">
    <property type="component" value="Unassembled WGS sequence"/>
</dbReference>
<dbReference type="Gene3D" id="3.90.1720.10">
    <property type="entry name" value="endopeptidase domain like (from Nostoc punctiforme)"/>
    <property type="match status" value="1"/>
</dbReference>
<keyword evidence="5" id="KW-0472">Membrane</keyword>
<proteinExistence type="inferred from homology"/>
<evidence type="ECO:0000256" key="2">
    <source>
        <dbReference type="ARBA" id="ARBA00022670"/>
    </source>
</evidence>
<reference evidence="7 8" key="1">
    <citation type="submission" date="2015-12" db="EMBL/GenBank/DDBJ databases">
        <title>Draft genome sequence of the thermoanaerobe Thermotalea metallivorans, an isolate from the runoff channel of the Great Artesian Basin, Australia.</title>
        <authorList>
            <person name="Patel B.K."/>
        </authorList>
    </citation>
    <scope>NUCLEOTIDE SEQUENCE [LARGE SCALE GENOMIC DNA]</scope>
    <source>
        <strain evidence="7 8">B2-1</strain>
    </source>
</reference>
<evidence type="ECO:0000313" key="8">
    <source>
        <dbReference type="Proteomes" id="UP000070456"/>
    </source>
</evidence>
<feature type="domain" description="NlpC/P60" evidence="6">
    <location>
        <begin position="385"/>
        <end position="552"/>
    </location>
</feature>
<accession>A0A140L0B9</accession>
<dbReference type="PANTHER" id="PTHR47053">
    <property type="entry name" value="MUREIN DD-ENDOPEPTIDASE MEPH-RELATED"/>
    <property type="match status" value="1"/>
</dbReference>
<evidence type="ECO:0000256" key="5">
    <source>
        <dbReference type="SAM" id="Phobius"/>
    </source>
</evidence>
<keyword evidence="8" id="KW-1185">Reference proteome</keyword>
<name>A0A140L0B9_9FIRM</name>
<sequence>MTEYQHEDFLQDYTEQMSHSGVNIAKKIGKKIAKNIFAMIKLAVKKLILMTLPIIMPLLLIILVALSVYTVVFIMPKYVSQHMSEKLNSKFVAIFSWGNNGNWNFEKDKELLKRYETVTNQYIKEVSEIQKRNGIYTMTQEQIEQAEPHKLQWGILASLDRVLGKTDNKFMPIPEKHYEALKTKYQWLHTKETYEKTWEEKVWTIIDRDEDGSPVYGWEWETNSDSWEKNRDLLLMADTYKNIINYDWKVYDIRISAYSVQITLNGKTIATYNHNSSNIPEKYKKYYDMMIDTYKTQQNSSKIRNIKYHLQVPLLDSVKHTGTPYQRLRDYLNQNKIAKESDIEFIIHMAYNLENDEYDFDSINFLDNEMAELDIHINLPTIQGNWTRADLIRTATSLLDLPYFWGGKYPQKGINPNWGKYKVVTAGGNWATGTAQLYGLDCSGFVDWVYYQMIGKTVGKGGGTVSQWLNTKPIKESELRPGDLGFYGLLGGGHVGIYIGEKNGKKMFIHAGGRAWKTGDRPAGRVVITYNNTSERYNGNAPSKFKYFRRVPVSFVGD</sequence>
<dbReference type="AlphaFoldDB" id="A0A140L0B9"/>
<dbReference type="EMBL" id="LOEE01000069">
    <property type="protein sequence ID" value="KXG73994.1"/>
    <property type="molecule type" value="Genomic_DNA"/>
</dbReference>
<keyword evidence="5" id="KW-0812">Transmembrane</keyword>